<keyword evidence="1 2" id="KW-0732">Signal</keyword>
<dbReference type="InterPro" id="IPR023214">
    <property type="entry name" value="HAD_sf"/>
</dbReference>
<dbReference type="Proteomes" id="UP000262073">
    <property type="component" value="Chromosome"/>
</dbReference>
<protein>
    <submittedName>
        <fullName evidence="3">DUF2608 domain-containing protein</fullName>
    </submittedName>
</protein>
<name>A0A346NHU4_9ALTE</name>
<organism evidence="3 4">
    <name type="scientific">Salinimonas sediminis</name>
    <dbReference type="NCBI Taxonomy" id="2303538"/>
    <lineage>
        <taxon>Bacteria</taxon>
        <taxon>Pseudomonadati</taxon>
        <taxon>Pseudomonadota</taxon>
        <taxon>Gammaproteobacteria</taxon>
        <taxon>Alteromonadales</taxon>
        <taxon>Alteromonadaceae</taxon>
        <taxon>Alteromonas/Salinimonas group</taxon>
        <taxon>Salinimonas</taxon>
    </lineage>
</organism>
<evidence type="ECO:0000256" key="2">
    <source>
        <dbReference type="SAM" id="SignalP"/>
    </source>
</evidence>
<evidence type="ECO:0000256" key="1">
    <source>
        <dbReference type="ARBA" id="ARBA00022729"/>
    </source>
</evidence>
<proteinExistence type="predicted"/>
<gene>
    <name evidence="3" type="ORF">D0Y50_01185</name>
</gene>
<feature type="chain" id="PRO_5016682979" evidence="2">
    <location>
        <begin position="26"/>
        <end position="300"/>
    </location>
</feature>
<accession>A0A346NHU4</accession>
<dbReference type="Pfam" id="PF11019">
    <property type="entry name" value="DUF2608"/>
    <property type="match status" value="1"/>
</dbReference>
<dbReference type="KEGG" id="salm:D0Y50_01185"/>
<dbReference type="OrthoDB" id="7170926at2"/>
<dbReference type="AlphaFoldDB" id="A0A346NHU4"/>
<feature type="signal peptide" evidence="2">
    <location>
        <begin position="1"/>
        <end position="25"/>
    </location>
</feature>
<dbReference type="EMBL" id="CP031769">
    <property type="protein sequence ID" value="AXR05101.1"/>
    <property type="molecule type" value="Genomic_DNA"/>
</dbReference>
<keyword evidence="4" id="KW-1185">Reference proteome</keyword>
<reference evidence="3 4" key="1">
    <citation type="submission" date="2018-08" db="EMBL/GenBank/DDBJ databases">
        <title>Salinimonas sediminis sp. nov., a piezophilic bacterium isolated from a deep-sea sediment sample from the New Britain Trench.</title>
        <authorList>
            <person name="Cao J."/>
        </authorList>
    </citation>
    <scope>NUCLEOTIDE SEQUENCE [LARGE SCALE GENOMIC DNA]</scope>
    <source>
        <strain evidence="3 4">N102</strain>
    </source>
</reference>
<dbReference type="PROSITE" id="PS51257">
    <property type="entry name" value="PROKAR_LIPOPROTEIN"/>
    <property type="match status" value="1"/>
</dbReference>
<dbReference type="SUPFAM" id="SSF56784">
    <property type="entry name" value="HAD-like"/>
    <property type="match status" value="1"/>
</dbReference>
<sequence length="300" mass="33445">MEFTVKSVFCPLVTGVLWLLLVGCAQTPTAPQITIDTLDITALQEVDNQITALNRQYGATNVLVVTDIDNTVLTATADLGSDIWYQWQTGKLDVQPTPQQQVDCLYEDAIGLLYALAPMQLTEPAVPALLASWQQQGNPVIALTARGPATRAATERELARYQLDFAQNPIRGKHHEPLLLRDTLEREYSYMKGIMMTSGQNKGVMLQRLIKQADQHYKAIVFIDDSAKNIANMVNAYEQTGDTSVYAYYYTLVEHQRLKENGAIITSEQAAAMTRQYQQLTNVIRSIYPARPTDGQCLGQ</sequence>
<dbReference type="Gene3D" id="3.40.50.1000">
    <property type="entry name" value="HAD superfamily/HAD-like"/>
    <property type="match status" value="1"/>
</dbReference>
<dbReference type="InterPro" id="IPR036412">
    <property type="entry name" value="HAD-like_sf"/>
</dbReference>
<evidence type="ECO:0000313" key="3">
    <source>
        <dbReference type="EMBL" id="AXR05101.1"/>
    </source>
</evidence>
<evidence type="ECO:0000313" key="4">
    <source>
        <dbReference type="Proteomes" id="UP000262073"/>
    </source>
</evidence>
<dbReference type="InterPro" id="IPR022565">
    <property type="entry name" value="DUF2608"/>
</dbReference>